<feature type="compositionally biased region" description="Basic and acidic residues" evidence="1">
    <location>
        <begin position="13"/>
        <end position="22"/>
    </location>
</feature>
<name>A0A1Y2JN58_BRAJP</name>
<dbReference type="Proteomes" id="UP000193335">
    <property type="component" value="Unassembled WGS sequence"/>
</dbReference>
<evidence type="ECO:0000313" key="2">
    <source>
        <dbReference type="EMBL" id="OSJ30442.1"/>
    </source>
</evidence>
<organism evidence="2 3">
    <name type="scientific">Bradyrhizobium japonicum</name>
    <dbReference type="NCBI Taxonomy" id="375"/>
    <lineage>
        <taxon>Bacteria</taxon>
        <taxon>Pseudomonadati</taxon>
        <taxon>Pseudomonadota</taxon>
        <taxon>Alphaproteobacteria</taxon>
        <taxon>Hyphomicrobiales</taxon>
        <taxon>Nitrobacteraceae</taxon>
        <taxon>Bradyrhizobium</taxon>
    </lineage>
</organism>
<gene>
    <name evidence="2" type="ORF">BSZ19_24875</name>
</gene>
<evidence type="ECO:0000313" key="3">
    <source>
        <dbReference type="Proteomes" id="UP000193335"/>
    </source>
</evidence>
<dbReference type="EMBL" id="NAFL01000261">
    <property type="protein sequence ID" value="OSJ30442.1"/>
    <property type="molecule type" value="Genomic_DNA"/>
</dbReference>
<feature type="region of interest" description="Disordered" evidence="1">
    <location>
        <begin position="1"/>
        <end position="22"/>
    </location>
</feature>
<accession>A0A1Y2JN58</accession>
<protein>
    <submittedName>
        <fullName evidence="2">Uncharacterized protein</fullName>
    </submittedName>
</protein>
<sequence>MPSQPDGPSQDRLVSDAEKASGEELLEESLIETFPASDSPCWTALTRVGPPDRKGPHVKRQKKQLRLTHKKEAAN</sequence>
<feature type="region of interest" description="Disordered" evidence="1">
    <location>
        <begin position="40"/>
        <end position="75"/>
    </location>
</feature>
<evidence type="ECO:0000256" key="1">
    <source>
        <dbReference type="SAM" id="MobiDB-lite"/>
    </source>
</evidence>
<feature type="compositionally biased region" description="Basic residues" evidence="1">
    <location>
        <begin position="56"/>
        <end position="69"/>
    </location>
</feature>
<proteinExistence type="predicted"/>
<reference evidence="2 3" key="1">
    <citation type="submission" date="2017-03" db="EMBL/GenBank/DDBJ databases">
        <title>Whole genome sequences of fourteen strains of Bradyrhizobium canariense and one strain of Bradyrhizobium japonicum isolated from Lupinus (Papilionoideae: Genisteae) species in Algeria.</title>
        <authorList>
            <person name="Crovadore J."/>
            <person name="Chekireb D."/>
            <person name="Brachmann A."/>
            <person name="Chablais R."/>
            <person name="Cochard B."/>
            <person name="Lefort F."/>
        </authorList>
    </citation>
    <scope>NUCLEOTIDE SEQUENCE [LARGE SCALE GENOMIC DNA]</scope>
    <source>
        <strain evidence="2 3">UBMA197</strain>
    </source>
</reference>
<dbReference type="AlphaFoldDB" id="A0A1Y2JN58"/>
<comment type="caution">
    <text evidence="2">The sequence shown here is derived from an EMBL/GenBank/DDBJ whole genome shotgun (WGS) entry which is preliminary data.</text>
</comment>